<evidence type="ECO:0000313" key="9">
    <source>
        <dbReference type="Proteomes" id="UP000218257"/>
    </source>
</evidence>
<evidence type="ECO:0000313" key="6">
    <source>
        <dbReference type="EMBL" id="KSV16105.1"/>
    </source>
</evidence>
<feature type="domain" description="SHSP" evidence="4">
    <location>
        <begin position="31"/>
        <end position="144"/>
    </location>
</feature>
<dbReference type="CDD" id="cd06464">
    <property type="entry name" value="ACD_sHsps-like"/>
    <property type="match status" value="1"/>
</dbReference>
<dbReference type="Proteomes" id="UP001327986">
    <property type="component" value="Chromosome"/>
</dbReference>
<evidence type="ECO:0000256" key="3">
    <source>
        <dbReference type="SAM" id="MobiDB-lite"/>
    </source>
</evidence>
<dbReference type="InterPro" id="IPR008978">
    <property type="entry name" value="HSP20-like_chaperone"/>
</dbReference>
<proteinExistence type="inferred from homology"/>
<evidence type="ECO:0000313" key="8">
    <source>
        <dbReference type="Proteomes" id="UP000053577"/>
    </source>
</evidence>
<dbReference type="OrthoDB" id="9811615at2"/>
<comment type="similarity">
    <text evidence="1 2">Belongs to the small heat shock protein (HSP20) family.</text>
</comment>
<dbReference type="EMBL" id="AP017649">
    <property type="protein sequence ID" value="BAZ97412.1"/>
    <property type="molecule type" value="Genomic_DNA"/>
</dbReference>
<dbReference type="PANTHER" id="PTHR11527">
    <property type="entry name" value="HEAT-SHOCK PROTEIN 20 FAMILY MEMBER"/>
    <property type="match status" value="1"/>
</dbReference>
<organism evidence="6 8">
    <name type="scientific">Dehalococcoides mccartyi</name>
    <dbReference type="NCBI Taxonomy" id="61435"/>
    <lineage>
        <taxon>Bacteria</taxon>
        <taxon>Bacillati</taxon>
        <taxon>Chloroflexota</taxon>
        <taxon>Dehalococcoidia</taxon>
        <taxon>Dehalococcoidales</taxon>
        <taxon>Dehalococcoidaceae</taxon>
        <taxon>Dehalococcoides</taxon>
    </lineage>
</organism>
<dbReference type="EMBL" id="CP141531">
    <property type="protein sequence ID" value="WRO07455.1"/>
    <property type="molecule type" value="Genomic_DNA"/>
</dbReference>
<feature type="region of interest" description="Disordered" evidence="3">
    <location>
        <begin position="141"/>
        <end position="162"/>
    </location>
</feature>
<dbReference type="AlphaFoldDB" id="A0A0V8LXJ6"/>
<dbReference type="SUPFAM" id="SSF49764">
    <property type="entry name" value="HSP20-like chaperones"/>
    <property type="match status" value="1"/>
</dbReference>
<reference evidence="6 8" key="1">
    <citation type="journal article" date="2015" name="Sci. Rep.">
        <title>A comparative genomics and reductive dehalogenase gene transcription study of two chloroethene-respiring bacteria, Dehalococcoides mccartyi strains MB and 11a.</title>
        <authorList>
            <person name="Low A."/>
            <person name="Shen Z."/>
            <person name="Cheng D."/>
            <person name="Rogers M.J."/>
            <person name="Lee P.K."/>
            <person name="He J."/>
        </authorList>
    </citation>
    <scope>NUCLEOTIDE SEQUENCE [LARGE SCALE GENOMIC DNA]</scope>
    <source>
        <strain evidence="6 8">MB</strain>
    </source>
</reference>
<dbReference type="PATRIC" id="fig|61435.5.peg.1664"/>
<dbReference type="EMBL" id="JGYD01000029">
    <property type="protein sequence ID" value="KSV16105.1"/>
    <property type="molecule type" value="Genomic_DNA"/>
</dbReference>
<sequence>MTLERWQPGWSLRPWRPFREILSPGLWSMLANERDWLPATEMLELKDKYLIKAEMPGINEEDIEVSVSDNVLTIKGEKKYTSEVSEENYYFSERSYGSFSRSMTLPNNTSIQNIAATLDNGILEISIPKVSEAKAKKVSVTKAAKTRKANINTKPGNPKTKS</sequence>
<reference evidence="7" key="3">
    <citation type="submission" date="2023-12" db="EMBL/GenBank/DDBJ databases">
        <title>Isolation of organohalide respiring bacteria Dehalococcoides mccartyi strain GPTCE1 in groundwater collected near a chemical plant in Suzhou, China.</title>
        <authorList>
            <person name="Liu G."/>
        </authorList>
    </citation>
    <scope>NUCLEOTIDE SEQUENCE</scope>
    <source>
        <strain evidence="7">GPTCE1</strain>
    </source>
</reference>
<dbReference type="Gene3D" id="2.60.40.790">
    <property type="match status" value="1"/>
</dbReference>
<dbReference type="PROSITE" id="PS01031">
    <property type="entry name" value="SHSP"/>
    <property type="match status" value="1"/>
</dbReference>
<protein>
    <submittedName>
        <fullName evidence="5">Hsp20/alpha crystallin family protein</fullName>
    </submittedName>
    <submittedName>
        <fullName evidence="6">Molecular chaperone Hsp20</fullName>
    </submittedName>
</protein>
<name>A0A0V8LXJ6_9CHLR</name>
<gene>
    <name evidence="6" type="ORF">DA01_08465</name>
    <name evidence="5" type="ORF">DEHALATV1_0784</name>
    <name evidence="7" type="ORF">VLL09_00745</name>
</gene>
<dbReference type="Pfam" id="PF00011">
    <property type="entry name" value="HSP20"/>
    <property type="match status" value="1"/>
</dbReference>
<evidence type="ECO:0000313" key="7">
    <source>
        <dbReference type="EMBL" id="WRO07455.1"/>
    </source>
</evidence>
<evidence type="ECO:0000256" key="2">
    <source>
        <dbReference type="RuleBase" id="RU003616"/>
    </source>
</evidence>
<dbReference type="InterPro" id="IPR031107">
    <property type="entry name" value="Small_HSP"/>
</dbReference>
<dbReference type="RefSeq" id="WP_010936658.1">
    <property type="nucleotide sequence ID" value="NZ_AP017649.1"/>
</dbReference>
<evidence type="ECO:0000259" key="4">
    <source>
        <dbReference type="PROSITE" id="PS01031"/>
    </source>
</evidence>
<accession>A0A0V8LXJ6</accession>
<dbReference type="Proteomes" id="UP000053577">
    <property type="component" value="Unassembled WGS sequence"/>
</dbReference>
<dbReference type="GeneID" id="3229709"/>
<dbReference type="Proteomes" id="UP000218257">
    <property type="component" value="Chromosome"/>
</dbReference>
<dbReference type="InterPro" id="IPR002068">
    <property type="entry name" value="A-crystallin/Hsp20_dom"/>
</dbReference>
<reference evidence="5 9" key="2">
    <citation type="journal article" date="2017" name="Sci. Rep.">
        <title>Isolation and genomic characterization of a Dehalococcoides strain suggests genomic rearrangement during culture.</title>
        <authorList>
            <person name="Yohda M."/>
            <person name="Ikegami K."/>
            <person name="Aita Y."/>
            <person name="Kitajima M."/>
            <person name="Takechi A."/>
            <person name="Iwamoto M."/>
            <person name="Fukuda T."/>
            <person name="Tamura N."/>
            <person name="Shibasaki J."/>
            <person name="Koike S."/>
            <person name="Komatsu D."/>
            <person name="Miyagi S."/>
            <person name="Nishimura M."/>
            <person name="Uchino Y."/>
            <person name="Shiroma A."/>
            <person name="Shimoji M."/>
            <person name="Tamotsu H."/>
            <person name="Ashimine N."/>
            <person name="Shinzato M."/>
            <person name="Ohki S."/>
            <person name="Nakano K."/>
            <person name="Teruya K."/>
            <person name="Satou K."/>
            <person name="Hirano T."/>
            <person name="Yagi O."/>
        </authorList>
    </citation>
    <scope>NUCLEOTIDE SEQUENCE [LARGE SCALE GENOMIC DNA]</scope>
    <source>
        <strain evidence="5 9">UCH-ATV1</strain>
    </source>
</reference>
<evidence type="ECO:0000256" key="1">
    <source>
        <dbReference type="PROSITE-ProRule" id="PRU00285"/>
    </source>
</evidence>
<evidence type="ECO:0000313" key="5">
    <source>
        <dbReference type="EMBL" id="BAZ97412.1"/>
    </source>
</evidence>